<evidence type="ECO:0000313" key="2">
    <source>
        <dbReference type="Proteomes" id="UP000887013"/>
    </source>
</evidence>
<dbReference type="Proteomes" id="UP000887013">
    <property type="component" value="Unassembled WGS sequence"/>
</dbReference>
<comment type="caution">
    <text evidence="1">The sequence shown here is derived from an EMBL/GenBank/DDBJ whole genome shotgun (WGS) entry which is preliminary data.</text>
</comment>
<gene>
    <name evidence="1" type="ORF">NPIL_633441</name>
</gene>
<dbReference type="AlphaFoldDB" id="A0A8X6IRA3"/>
<reference evidence="1" key="1">
    <citation type="submission" date="2020-08" db="EMBL/GenBank/DDBJ databases">
        <title>Multicomponent nature underlies the extraordinary mechanical properties of spider dragline silk.</title>
        <authorList>
            <person name="Kono N."/>
            <person name="Nakamura H."/>
            <person name="Mori M."/>
            <person name="Yoshida Y."/>
            <person name="Ohtoshi R."/>
            <person name="Malay A.D."/>
            <person name="Moran D.A.P."/>
            <person name="Tomita M."/>
            <person name="Numata K."/>
            <person name="Arakawa K."/>
        </authorList>
    </citation>
    <scope>NUCLEOTIDE SEQUENCE</scope>
</reference>
<dbReference type="EMBL" id="BMAW01046648">
    <property type="protein sequence ID" value="GFS56630.1"/>
    <property type="molecule type" value="Genomic_DNA"/>
</dbReference>
<evidence type="ECO:0000313" key="1">
    <source>
        <dbReference type="EMBL" id="GFS56630.1"/>
    </source>
</evidence>
<proteinExistence type="predicted"/>
<protein>
    <submittedName>
        <fullName evidence="1">Uncharacterized protein</fullName>
    </submittedName>
</protein>
<sequence>MRAAAQARRRLGIRFMPGSVGVDRSVQTSVSRWGSISDNLSQLLSTLRERRRAGYSAAVKLNGQGTSTVLLPFRNRRRPSPKADLRTLWPLANTIAKHMLARQHSISTATPEVLAGKTHFIRAANHKRLRLPSTRTSKLPPLAAVKFAGSTLPYFFVCGPLNFHC</sequence>
<keyword evidence="2" id="KW-1185">Reference proteome</keyword>
<name>A0A8X6IRA3_NEPPI</name>
<organism evidence="1 2">
    <name type="scientific">Nephila pilipes</name>
    <name type="common">Giant wood spider</name>
    <name type="synonym">Nephila maculata</name>
    <dbReference type="NCBI Taxonomy" id="299642"/>
    <lineage>
        <taxon>Eukaryota</taxon>
        <taxon>Metazoa</taxon>
        <taxon>Ecdysozoa</taxon>
        <taxon>Arthropoda</taxon>
        <taxon>Chelicerata</taxon>
        <taxon>Arachnida</taxon>
        <taxon>Araneae</taxon>
        <taxon>Araneomorphae</taxon>
        <taxon>Entelegynae</taxon>
        <taxon>Araneoidea</taxon>
        <taxon>Nephilidae</taxon>
        <taxon>Nephila</taxon>
    </lineage>
</organism>
<accession>A0A8X6IRA3</accession>